<dbReference type="InterPro" id="IPR000582">
    <property type="entry name" value="Acyl-CoA-binding_protein"/>
</dbReference>
<dbReference type="InterPro" id="IPR002051">
    <property type="entry name" value="Haem_Oase"/>
</dbReference>
<dbReference type="SUPFAM" id="SSF47027">
    <property type="entry name" value="Acyl-CoA binding protein"/>
    <property type="match status" value="1"/>
</dbReference>
<comment type="similarity">
    <text evidence="1">Belongs to the heme oxygenase family.</text>
</comment>
<keyword evidence="5" id="KW-0560">Oxidoreductase</keyword>
<dbReference type="Pfam" id="PF00887">
    <property type="entry name" value="ACBP"/>
    <property type="match status" value="1"/>
</dbReference>
<feature type="domain" description="ACB" evidence="9">
    <location>
        <begin position="5"/>
        <end position="96"/>
    </location>
</feature>
<evidence type="ECO:0000256" key="6">
    <source>
        <dbReference type="ARBA" id="ARBA00023004"/>
    </source>
</evidence>
<evidence type="ECO:0000313" key="11">
    <source>
        <dbReference type="Proteomes" id="UP001165085"/>
    </source>
</evidence>
<evidence type="ECO:0000256" key="7">
    <source>
        <dbReference type="ARBA" id="ARBA00048328"/>
    </source>
</evidence>
<dbReference type="PANTHER" id="PTHR10720:SF0">
    <property type="entry name" value="HEME OXYGENASE"/>
    <property type="match status" value="1"/>
</dbReference>
<proteinExistence type="inferred from homology"/>
<dbReference type="Gene3D" id="1.20.80.10">
    <property type="match status" value="1"/>
</dbReference>
<dbReference type="GO" id="GO:0006788">
    <property type="term" value="P:heme oxidation"/>
    <property type="evidence" value="ECO:0007669"/>
    <property type="project" value="InterPro"/>
</dbReference>
<dbReference type="Pfam" id="PF01126">
    <property type="entry name" value="Heme_oxygenase"/>
    <property type="match status" value="1"/>
</dbReference>
<evidence type="ECO:0000256" key="1">
    <source>
        <dbReference type="ARBA" id="ARBA00006134"/>
    </source>
</evidence>
<dbReference type="Gene3D" id="1.20.910.10">
    <property type="entry name" value="Heme oxygenase-like"/>
    <property type="match status" value="1"/>
</dbReference>
<evidence type="ECO:0000256" key="5">
    <source>
        <dbReference type="ARBA" id="ARBA00023002"/>
    </source>
</evidence>
<dbReference type="InterPro" id="IPR035984">
    <property type="entry name" value="Acyl-CoA-binding_sf"/>
</dbReference>
<keyword evidence="6" id="KW-0408">Iron</keyword>
<sequence>MSSQLPSTFDEAALCAKTIKVDSNQTKLDLYALFKYVNNGNPDPSQRPSAFNQLGRMKFDTWAKVAAELSSSKDGKDEAKTRYVNLIRVCMGGSELKHASQKIAEGTAKCPAFAAGCPFSSTLSTSEMRDLMASIPASHVGGGYVSESFKEIMGILHETQQVNPLLELTEGDGCPVKDVRTSSGKTFAEEMDLRTFDISAMSDGPMLSESLKEGTKKSHKEAENVSFVRNFLKGKITRENYAILTGNLYHVYTTLESSQDKHGAKVLGEMYIPKKLNRASRLLDDWRYLTQQSTSFPDPSPATKDYISRLNDISDNDPKCLIAHAYTRYMGDLSGGQILARCARKALNLPDTGEGGRFYEFPEIKEGGKKFKDKYRDMLDRVHPSGAERDRIVGEANVAFVLNMRLFEELDVLSGVQGASVRPFADALKWSKTWKEPGAEGGECPFGFTGPNPHGPSKGGAKADEKKVEAAASEDGARCPWPFIFFHDPKQGIRDWQTWLCVGIAASYMFKQLKN</sequence>
<evidence type="ECO:0000256" key="2">
    <source>
        <dbReference type="ARBA" id="ARBA00012360"/>
    </source>
</evidence>
<dbReference type="PROSITE" id="PS51228">
    <property type="entry name" value="ACB_2"/>
    <property type="match status" value="1"/>
</dbReference>
<dbReference type="GO" id="GO:0020037">
    <property type="term" value="F:heme binding"/>
    <property type="evidence" value="ECO:0007669"/>
    <property type="project" value="TreeGrafter"/>
</dbReference>
<dbReference type="AlphaFoldDB" id="A0A9W7A4G1"/>
<evidence type="ECO:0000256" key="4">
    <source>
        <dbReference type="ARBA" id="ARBA00022723"/>
    </source>
</evidence>
<dbReference type="SUPFAM" id="SSF48613">
    <property type="entry name" value="Heme oxygenase-like"/>
    <property type="match status" value="1"/>
</dbReference>
<dbReference type="GO" id="GO:0006979">
    <property type="term" value="P:response to oxidative stress"/>
    <property type="evidence" value="ECO:0007669"/>
    <property type="project" value="TreeGrafter"/>
</dbReference>
<dbReference type="GO" id="GO:0000062">
    <property type="term" value="F:fatty-acyl-CoA binding"/>
    <property type="evidence" value="ECO:0007669"/>
    <property type="project" value="InterPro"/>
</dbReference>
<evidence type="ECO:0000256" key="8">
    <source>
        <dbReference type="SAM" id="MobiDB-lite"/>
    </source>
</evidence>
<keyword evidence="4" id="KW-0479">Metal-binding</keyword>
<dbReference type="GO" id="GO:0046872">
    <property type="term" value="F:metal ion binding"/>
    <property type="evidence" value="ECO:0007669"/>
    <property type="project" value="UniProtKB-KW"/>
</dbReference>
<evidence type="ECO:0000256" key="3">
    <source>
        <dbReference type="ARBA" id="ARBA00022617"/>
    </source>
</evidence>
<dbReference type="PRINTS" id="PR00088">
    <property type="entry name" value="HAEMOXYGNASE"/>
</dbReference>
<comment type="catalytic activity">
    <reaction evidence="7">
        <text>heme b + 3 reduced [NADPH--hemoprotein reductase] + 3 O2 = biliverdin IXalpha + CO + Fe(2+) + 3 oxidized [NADPH--hemoprotein reductase] + 3 H2O + H(+)</text>
        <dbReference type="Rhea" id="RHEA:21764"/>
        <dbReference type="Rhea" id="RHEA-COMP:11964"/>
        <dbReference type="Rhea" id="RHEA-COMP:11965"/>
        <dbReference type="ChEBI" id="CHEBI:15377"/>
        <dbReference type="ChEBI" id="CHEBI:15378"/>
        <dbReference type="ChEBI" id="CHEBI:15379"/>
        <dbReference type="ChEBI" id="CHEBI:17245"/>
        <dbReference type="ChEBI" id="CHEBI:29033"/>
        <dbReference type="ChEBI" id="CHEBI:57618"/>
        <dbReference type="ChEBI" id="CHEBI:57991"/>
        <dbReference type="ChEBI" id="CHEBI:58210"/>
        <dbReference type="ChEBI" id="CHEBI:60344"/>
        <dbReference type="EC" id="1.14.14.18"/>
    </reaction>
</comment>
<evidence type="ECO:0000259" key="9">
    <source>
        <dbReference type="PROSITE" id="PS51228"/>
    </source>
</evidence>
<name>A0A9W7A4G1_9STRA</name>
<keyword evidence="11" id="KW-1185">Reference proteome</keyword>
<dbReference type="EMBL" id="BRXY01000102">
    <property type="protein sequence ID" value="GMH65594.1"/>
    <property type="molecule type" value="Genomic_DNA"/>
</dbReference>
<reference evidence="11" key="1">
    <citation type="journal article" date="2023" name="Commun. Biol.">
        <title>Genome analysis of Parmales, the sister group of diatoms, reveals the evolutionary specialization of diatoms from phago-mixotrophs to photoautotrophs.</title>
        <authorList>
            <person name="Ban H."/>
            <person name="Sato S."/>
            <person name="Yoshikawa S."/>
            <person name="Yamada K."/>
            <person name="Nakamura Y."/>
            <person name="Ichinomiya M."/>
            <person name="Sato N."/>
            <person name="Blanc-Mathieu R."/>
            <person name="Endo H."/>
            <person name="Kuwata A."/>
            <person name="Ogata H."/>
        </authorList>
    </citation>
    <scope>NUCLEOTIDE SEQUENCE [LARGE SCALE GENOMIC DNA]</scope>
    <source>
        <strain evidence="11">NIES 3701</strain>
    </source>
</reference>
<dbReference type="PROSITE" id="PS00593">
    <property type="entry name" value="HEME_OXYGENASE"/>
    <property type="match status" value="1"/>
</dbReference>
<dbReference type="OrthoDB" id="652091at2759"/>
<feature type="region of interest" description="Disordered" evidence="8">
    <location>
        <begin position="441"/>
        <end position="471"/>
    </location>
</feature>
<dbReference type="PANTHER" id="PTHR10720">
    <property type="entry name" value="HEME OXYGENASE"/>
    <property type="match status" value="1"/>
</dbReference>
<dbReference type="EC" id="1.14.14.18" evidence="2"/>
<protein>
    <recommendedName>
        <fullName evidence="2">heme oxygenase (biliverdin-producing)</fullName>
        <ecNumber evidence="2">1.14.14.18</ecNumber>
    </recommendedName>
</protein>
<comment type="caution">
    <text evidence="10">The sequence shown here is derived from an EMBL/GenBank/DDBJ whole genome shotgun (WGS) entry which is preliminary data.</text>
</comment>
<gene>
    <name evidence="10" type="ORF">TrST_g8430</name>
</gene>
<dbReference type="GO" id="GO:0004392">
    <property type="term" value="F:heme oxygenase (decyclizing) activity"/>
    <property type="evidence" value="ECO:0007669"/>
    <property type="project" value="UniProtKB-EC"/>
</dbReference>
<accession>A0A9W7A4G1</accession>
<dbReference type="InterPro" id="IPR014352">
    <property type="entry name" value="FERM/acyl-CoA-bd_prot_sf"/>
</dbReference>
<keyword evidence="3" id="KW-0349">Heme</keyword>
<dbReference type="Proteomes" id="UP001165085">
    <property type="component" value="Unassembled WGS sequence"/>
</dbReference>
<dbReference type="InterPro" id="IPR018207">
    <property type="entry name" value="Haem_oxygenase_CS"/>
</dbReference>
<dbReference type="InterPro" id="IPR016084">
    <property type="entry name" value="Haem_Oase-like_multi-hlx"/>
</dbReference>
<organism evidence="10 11">
    <name type="scientific">Triparma strigata</name>
    <dbReference type="NCBI Taxonomy" id="1606541"/>
    <lineage>
        <taxon>Eukaryota</taxon>
        <taxon>Sar</taxon>
        <taxon>Stramenopiles</taxon>
        <taxon>Ochrophyta</taxon>
        <taxon>Bolidophyceae</taxon>
        <taxon>Parmales</taxon>
        <taxon>Triparmaceae</taxon>
        <taxon>Triparma</taxon>
    </lineage>
</organism>
<evidence type="ECO:0000313" key="10">
    <source>
        <dbReference type="EMBL" id="GMH65594.1"/>
    </source>
</evidence>
<dbReference type="CDD" id="cd19165">
    <property type="entry name" value="HemeO"/>
    <property type="match status" value="1"/>
</dbReference>
<dbReference type="InterPro" id="IPR016053">
    <property type="entry name" value="Haem_Oase-like"/>
</dbReference>
<dbReference type="GO" id="GO:0042167">
    <property type="term" value="P:heme catabolic process"/>
    <property type="evidence" value="ECO:0007669"/>
    <property type="project" value="TreeGrafter"/>
</dbReference>